<dbReference type="Proteomes" id="UP001059596">
    <property type="component" value="Unassembled WGS sequence"/>
</dbReference>
<dbReference type="AlphaFoldDB" id="A0A9Q0BSP1"/>
<reference evidence="1" key="1">
    <citation type="journal article" date="2023" name="Genome Biol. Evol.">
        <title>Long-read-based Genome Assembly of Drosophila gunungcola Reveals Fewer Chemosensory Genes in Flower-breeding Species.</title>
        <authorList>
            <person name="Negi A."/>
            <person name="Liao B.Y."/>
            <person name="Yeh S.D."/>
        </authorList>
    </citation>
    <scope>NUCLEOTIDE SEQUENCE</scope>
    <source>
        <strain evidence="1">Sukarami</strain>
    </source>
</reference>
<proteinExistence type="predicted"/>
<dbReference type="EMBL" id="JAMKOV010000002">
    <property type="protein sequence ID" value="KAI8042379.1"/>
    <property type="molecule type" value="Genomic_DNA"/>
</dbReference>
<organism evidence="1 2">
    <name type="scientific">Drosophila gunungcola</name>
    <name type="common">fruit fly</name>
    <dbReference type="NCBI Taxonomy" id="103775"/>
    <lineage>
        <taxon>Eukaryota</taxon>
        <taxon>Metazoa</taxon>
        <taxon>Ecdysozoa</taxon>
        <taxon>Arthropoda</taxon>
        <taxon>Hexapoda</taxon>
        <taxon>Insecta</taxon>
        <taxon>Pterygota</taxon>
        <taxon>Neoptera</taxon>
        <taxon>Endopterygota</taxon>
        <taxon>Diptera</taxon>
        <taxon>Brachycera</taxon>
        <taxon>Muscomorpha</taxon>
        <taxon>Ephydroidea</taxon>
        <taxon>Drosophilidae</taxon>
        <taxon>Drosophila</taxon>
        <taxon>Sophophora</taxon>
    </lineage>
</organism>
<protein>
    <submittedName>
        <fullName evidence="1">Uncharacterized protein</fullName>
    </submittedName>
</protein>
<comment type="caution">
    <text evidence="1">The sequence shown here is derived from an EMBL/GenBank/DDBJ whole genome shotgun (WGS) entry which is preliminary data.</text>
</comment>
<accession>A0A9Q0BSP1</accession>
<evidence type="ECO:0000313" key="1">
    <source>
        <dbReference type="EMBL" id="KAI8042379.1"/>
    </source>
</evidence>
<gene>
    <name evidence="1" type="ORF">M5D96_003691</name>
</gene>
<evidence type="ECO:0000313" key="2">
    <source>
        <dbReference type="Proteomes" id="UP001059596"/>
    </source>
</evidence>
<name>A0A9Q0BSP1_9MUSC</name>
<sequence>MFTFNFRGKENILFQRLHGDFLTLGCMYAQYISKLT</sequence>
<keyword evidence="2" id="KW-1185">Reference proteome</keyword>